<keyword evidence="4" id="KW-1185">Reference proteome</keyword>
<comment type="caution">
    <text evidence="3">The sequence shown here is derived from an EMBL/GenBank/DDBJ whole genome shotgun (WGS) entry which is preliminary data.</text>
</comment>
<dbReference type="Pfam" id="PF03070">
    <property type="entry name" value="TENA_THI-4"/>
    <property type="match status" value="1"/>
</dbReference>
<protein>
    <submittedName>
        <fullName evidence="3">Similar to Saccharomyces cerevisiae YPL258C THI21 Hydroxymethylpyrimidine phosphate kinase</fullName>
    </submittedName>
</protein>
<dbReference type="GO" id="GO:0008902">
    <property type="term" value="F:hydroxymethylpyrimidine kinase activity"/>
    <property type="evidence" value="ECO:0007669"/>
    <property type="project" value="TreeGrafter"/>
</dbReference>
<gene>
    <name evidence="3" type="ORF">BN980_GECA23s00494g</name>
</gene>
<dbReference type="OrthoDB" id="10028886at2759"/>
<dbReference type="PANTHER" id="PTHR20858:SF17">
    <property type="entry name" value="HYDROXYMETHYLPYRIMIDINE_PHOSPHOMETHYLPYRIMIDINE KINASE THI20-RELATED"/>
    <property type="match status" value="1"/>
</dbReference>
<dbReference type="Proteomes" id="UP000242525">
    <property type="component" value="Unassembled WGS sequence"/>
</dbReference>
<name>A0A0J9XIZ5_GEOCN</name>
<evidence type="ECO:0000313" key="3">
    <source>
        <dbReference type="EMBL" id="CDO57586.1"/>
    </source>
</evidence>
<accession>A0A0J9XIZ5</accession>
<dbReference type="EMBL" id="CCBN010000023">
    <property type="protein sequence ID" value="CDO57586.1"/>
    <property type="molecule type" value="Genomic_DNA"/>
</dbReference>
<feature type="domain" description="Thiaminase-2/PQQC" evidence="1">
    <location>
        <begin position="299"/>
        <end position="508"/>
    </location>
</feature>
<dbReference type="PANTHER" id="PTHR20858">
    <property type="entry name" value="PHOSPHOMETHYLPYRIMIDINE KINASE"/>
    <property type="match status" value="1"/>
</dbReference>
<sequence>MSTPPRLLTIAGSDSSGGAGIEADLKTFTAHKCYGMTCITGLTAQNTQGVRSIFPVTDQTFVQQALDAVFEDVGVDAVKTGMLSLKETVMTVSERLSHYKVKSLVVDPVMISTSGANLINDDAILSYINVLMPLATVITPNIGEAEQILRHLGHETKISSLEDMEQAAITLQKKINCKAVLVKGGHLGLNASLIASDSPEFIIDVLYDGAEIHRFKASYLSSTSTHGTGCTLSAAIASNLASHPEITIQKAVGDAISYVQHAIYSAFPLGSGHGPVNHIYNIQQRQFTPGKFVDYLINHPKVKPLWWNYTNHPFTQQIGNNTLSMDSFIYFLRQDYVYLKHYARCHGLAAYKADDMKTIQEAAVIINQISHEQKMHIEYCKKFGISADQLENEPEGLATYAYSRYILDIGSREDWLSLQVALSPCLLGYGEAAANILKNPATVHGHDKNRYWKWVEDYSGEDFNMAALAGRKILEEHTVKLSHEQIEKLVDIFATATQMECEFWTQALKHQTDV</sequence>
<dbReference type="GO" id="GO:0009228">
    <property type="term" value="P:thiamine biosynthetic process"/>
    <property type="evidence" value="ECO:0007669"/>
    <property type="project" value="InterPro"/>
</dbReference>
<dbReference type="GO" id="GO:0050334">
    <property type="term" value="F:thiaminase activity"/>
    <property type="evidence" value="ECO:0007669"/>
    <property type="project" value="InterPro"/>
</dbReference>
<dbReference type="InterPro" id="IPR004399">
    <property type="entry name" value="HMP/HMP-P_kinase_dom"/>
</dbReference>
<organism evidence="3 4">
    <name type="scientific">Geotrichum candidum</name>
    <name type="common">Oospora lactis</name>
    <name type="synonym">Dipodascus geotrichum</name>
    <dbReference type="NCBI Taxonomy" id="1173061"/>
    <lineage>
        <taxon>Eukaryota</taxon>
        <taxon>Fungi</taxon>
        <taxon>Dikarya</taxon>
        <taxon>Ascomycota</taxon>
        <taxon>Saccharomycotina</taxon>
        <taxon>Dipodascomycetes</taxon>
        <taxon>Dipodascales</taxon>
        <taxon>Dipodascaceae</taxon>
        <taxon>Geotrichum</taxon>
    </lineage>
</organism>
<dbReference type="InterPro" id="IPR027574">
    <property type="entry name" value="Thiaminase_II"/>
</dbReference>
<keyword evidence="3" id="KW-0418">Kinase</keyword>
<dbReference type="CDD" id="cd01169">
    <property type="entry name" value="HMPP_kinase"/>
    <property type="match status" value="1"/>
</dbReference>
<dbReference type="InterPro" id="IPR016084">
    <property type="entry name" value="Haem_Oase-like_multi-hlx"/>
</dbReference>
<dbReference type="AlphaFoldDB" id="A0A0J9XIZ5"/>
<evidence type="ECO:0000259" key="2">
    <source>
        <dbReference type="Pfam" id="PF08543"/>
    </source>
</evidence>
<dbReference type="Pfam" id="PF08543">
    <property type="entry name" value="Phos_pyr_kin"/>
    <property type="match status" value="1"/>
</dbReference>
<dbReference type="FunFam" id="3.40.1190.20:FF:000034">
    <property type="entry name" value="Putative hydroxymethylpyrimidine/ phosphomethylpyrimidine kinase 2"/>
    <property type="match status" value="1"/>
</dbReference>
<dbReference type="NCBIfam" id="TIGR04306">
    <property type="entry name" value="salvage_TenA"/>
    <property type="match status" value="1"/>
</dbReference>
<reference evidence="3" key="1">
    <citation type="submission" date="2014-03" db="EMBL/GenBank/DDBJ databases">
        <authorList>
            <person name="Casaregola S."/>
        </authorList>
    </citation>
    <scope>NUCLEOTIDE SEQUENCE [LARGE SCALE GENOMIC DNA]</scope>
    <source>
        <strain evidence="3">CLIB 918</strain>
    </source>
</reference>
<dbReference type="InterPro" id="IPR004305">
    <property type="entry name" value="Thiaminase-2/PQQC"/>
</dbReference>
<dbReference type="GO" id="GO:0005829">
    <property type="term" value="C:cytosol"/>
    <property type="evidence" value="ECO:0007669"/>
    <property type="project" value="TreeGrafter"/>
</dbReference>
<dbReference type="Gene3D" id="1.20.910.10">
    <property type="entry name" value="Heme oxygenase-like"/>
    <property type="match status" value="1"/>
</dbReference>
<dbReference type="Gene3D" id="3.40.1190.20">
    <property type="match status" value="1"/>
</dbReference>
<dbReference type="InterPro" id="IPR013749">
    <property type="entry name" value="PM/HMP-P_kinase-1"/>
</dbReference>
<evidence type="ECO:0000259" key="1">
    <source>
        <dbReference type="Pfam" id="PF03070"/>
    </source>
</evidence>
<dbReference type="STRING" id="1173061.A0A0J9XIZ5"/>
<dbReference type="GO" id="GO:0008972">
    <property type="term" value="F:phosphomethylpyrimidine kinase activity"/>
    <property type="evidence" value="ECO:0007669"/>
    <property type="project" value="InterPro"/>
</dbReference>
<dbReference type="InterPro" id="IPR029056">
    <property type="entry name" value="Ribokinase-like"/>
</dbReference>
<evidence type="ECO:0000313" key="4">
    <source>
        <dbReference type="Proteomes" id="UP000242525"/>
    </source>
</evidence>
<dbReference type="SUPFAM" id="SSF48613">
    <property type="entry name" value="Heme oxygenase-like"/>
    <property type="match status" value="1"/>
</dbReference>
<dbReference type="NCBIfam" id="TIGR00097">
    <property type="entry name" value="HMP-P_kinase"/>
    <property type="match status" value="1"/>
</dbReference>
<dbReference type="SUPFAM" id="SSF53613">
    <property type="entry name" value="Ribokinase-like"/>
    <property type="match status" value="1"/>
</dbReference>
<proteinExistence type="predicted"/>
<keyword evidence="3" id="KW-0808">Transferase</keyword>
<dbReference type="CDD" id="cd19367">
    <property type="entry name" value="TenA_C_ScTHI20-like"/>
    <property type="match status" value="1"/>
</dbReference>
<feature type="domain" description="Pyridoxamine kinase/Phosphomethylpyrimidine kinase" evidence="2">
    <location>
        <begin position="14"/>
        <end position="277"/>
    </location>
</feature>
<dbReference type="FunFam" id="1.20.910.10:FF:000003">
    <property type="entry name" value="Hydroxymethylpyrimidine/phosphomethylpyrimidine kinase THI20"/>
    <property type="match status" value="1"/>
</dbReference>